<organism evidence="1 2">
    <name type="scientific">Arcobacter roscoffensis</name>
    <dbReference type="NCBI Taxonomy" id="2961520"/>
    <lineage>
        <taxon>Bacteria</taxon>
        <taxon>Pseudomonadati</taxon>
        <taxon>Campylobacterota</taxon>
        <taxon>Epsilonproteobacteria</taxon>
        <taxon>Campylobacterales</taxon>
        <taxon>Arcobacteraceae</taxon>
        <taxon>Arcobacter</taxon>
    </lineage>
</organism>
<evidence type="ECO:0000313" key="1">
    <source>
        <dbReference type="EMBL" id="UTJ06830.1"/>
    </source>
</evidence>
<accession>A0ABY5E7W8</accession>
<proteinExistence type="predicted"/>
<dbReference type="RefSeq" id="WP_254577009.1">
    <property type="nucleotide sequence ID" value="NZ_CP100595.1"/>
</dbReference>
<dbReference type="PANTHER" id="PTHR34387">
    <property type="entry name" value="SLR1258 PROTEIN"/>
    <property type="match status" value="1"/>
</dbReference>
<evidence type="ECO:0008006" key="3">
    <source>
        <dbReference type="Google" id="ProtNLM"/>
    </source>
</evidence>
<dbReference type="Proteomes" id="UP001060012">
    <property type="component" value="Chromosome"/>
</dbReference>
<name>A0ABY5E7W8_9BACT</name>
<protein>
    <recommendedName>
        <fullName evidence="3">SIMPL domain-containing protein</fullName>
    </recommendedName>
</protein>
<evidence type="ECO:0000313" key="2">
    <source>
        <dbReference type="Proteomes" id="UP001060012"/>
    </source>
</evidence>
<dbReference type="InterPro" id="IPR052022">
    <property type="entry name" value="26kDa_periplasmic_antigen"/>
</dbReference>
<dbReference type="PANTHER" id="PTHR34387:SF2">
    <property type="entry name" value="SLR1258 PROTEIN"/>
    <property type="match status" value="1"/>
</dbReference>
<keyword evidence="2" id="KW-1185">Reference proteome</keyword>
<reference evidence="1" key="1">
    <citation type="submission" date="2022-07" db="EMBL/GenBank/DDBJ databases">
        <title>Arcobacter roscoffensis sp. nov., a marine bacterium isolated from coastal seawater collected from Roscoff, France.</title>
        <authorList>
            <person name="Pascual J."/>
            <person name="Lepeaux C."/>
            <person name="Methner A."/>
            <person name="Overmann J."/>
        </authorList>
    </citation>
    <scope>NUCLEOTIDE SEQUENCE</scope>
    <source>
        <strain evidence="1">ARW1-2F2</strain>
    </source>
</reference>
<gene>
    <name evidence="1" type="ORF">NJU99_01720</name>
</gene>
<dbReference type="EMBL" id="CP100595">
    <property type="protein sequence ID" value="UTJ06830.1"/>
    <property type="molecule type" value="Genomic_DNA"/>
</dbReference>
<sequence length="122" mass="14157">MRFRYSANQTINVYSKNVELVRSAILNISSLNKKGILFRVNDYDSKAQYFFTNLNEVKPIMIEEATRKAREVALKFAKDSNSKLGKIKKARQGQFSISSRDQNTQHIKKVRVVSTVEYYLDD</sequence>